<accession>A0ACC1RV53</accession>
<sequence>MLSPAATPSLTQPLPKLQHPPQHQYGTRIRSNSVIKPSARLRQSTDSPAPPRRIKPVPVAKGKAVASPNTSPPPNMPDFPPPNVMLHSEDANNKVLLAIGRSFISVDNRAMTIKDLAEMTMKYGLMCQNVSAAGQAITTYIRNHLQRCEAQEDHPLLLRHVLSGTPSDDELVPALYSRTGGAHCVLQPSDKRTTNFRRGTMVWYLSRAAGAPCPFSRAGIRLCDYNENGKKGLEVNPGKERKRERDRLRRAEQCGQKRKRLLRACADKKGSDSDSSSDEQPQCKKPLTLRLPALSQIEAHTTSSSLSPEIIDLSNNGDSDTEDSMSMDSSSASSSDEEDEQSEEELQPMFEPTQVAWRPPYPCRSGSIPPNTTSPDESPELHDSQETPDRTWRSPSVALSAASPPPDSDDEDFYMNFGSEPSSSIIYGDSADDAFTDFEFGMETDTQWDSPGPMSPPAQFIDEDVIVKQEPRDVQGLLDSWEGIDGNIAGFKVMDIVARAAAAGQEHSSPKPKTEELEFDDLWKDMTGPNFDEFLSSPEDERPTFIKQEDEEDALSFTDRLSTSPSLSPMTPFTPFSAVATYFYDSPADSYVDSRRGSDYMWADAELFSPDSVKPHDFDTGVWQERKAKPDRSSEPPAERTAPPSSPAAPPDASEAAPSGECRAQSLDAPTEEGPEAKSSVQLALPSSSLAPTASPKPSTGVVPTASTSSHHVATSSEQSQLSDKDEVVVVDTLTPCVPAIWATTFEGRHQSSCGQTYSNSCLSTGISVYQMVLGSSHIFRRIDTDFVNVTPILQFLGLPLPDPDKLASAVVVSRGDPLISGTWVDLETARSLVHDESLVKVFLSDELHKKFPQALQDFHRTSQPGRSLKQFGPHFQSTAEANSNSDAKRENLHSFRVELPPRRRWAVEDHLLSVHPPFALRAAAMLASRPEDAITPETPLSPTEEEMFQTLCVDSDWDTSAPSDTVTPATEEAESRALEAPEPPLHKEREKERERPLRRSKRVASAAVLRSRTRSAKRGSRTHS</sequence>
<organism evidence="1 2">
    <name type="scientific">Phlebia brevispora</name>
    <dbReference type="NCBI Taxonomy" id="194682"/>
    <lineage>
        <taxon>Eukaryota</taxon>
        <taxon>Fungi</taxon>
        <taxon>Dikarya</taxon>
        <taxon>Basidiomycota</taxon>
        <taxon>Agaricomycotina</taxon>
        <taxon>Agaricomycetes</taxon>
        <taxon>Polyporales</taxon>
        <taxon>Meruliaceae</taxon>
        <taxon>Phlebia</taxon>
    </lineage>
</organism>
<name>A0ACC1RV53_9APHY</name>
<comment type="caution">
    <text evidence="1">The sequence shown here is derived from an EMBL/GenBank/DDBJ whole genome shotgun (WGS) entry which is preliminary data.</text>
</comment>
<protein>
    <submittedName>
        <fullName evidence="1">Uncharacterized protein</fullName>
    </submittedName>
</protein>
<proteinExistence type="predicted"/>
<evidence type="ECO:0000313" key="1">
    <source>
        <dbReference type="EMBL" id="KAJ3526392.1"/>
    </source>
</evidence>
<keyword evidence="2" id="KW-1185">Reference proteome</keyword>
<dbReference type="Proteomes" id="UP001148662">
    <property type="component" value="Unassembled WGS sequence"/>
</dbReference>
<gene>
    <name evidence="1" type="ORF">NM688_g8267</name>
</gene>
<evidence type="ECO:0000313" key="2">
    <source>
        <dbReference type="Proteomes" id="UP001148662"/>
    </source>
</evidence>
<dbReference type="EMBL" id="JANHOG010002169">
    <property type="protein sequence ID" value="KAJ3526392.1"/>
    <property type="molecule type" value="Genomic_DNA"/>
</dbReference>
<reference evidence="1" key="1">
    <citation type="submission" date="2022-07" db="EMBL/GenBank/DDBJ databases">
        <title>Genome Sequence of Phlebia brevispora.</title>
        <authorList>
            <person name="Buettner E."/>
        </authorList>
    </citation>
    <scope>NUCLEOTIDE SEQUENCE</scope>
    <source>
        <strain evidence="1">MPL23</strain>
    </source>
</reference>